<reference evidence="1" key="1">
    <citation type="journal article" date="2020" name="mSystems">
        <title>Genome- and Community-Level Interaction Insights into Carbon Utilization and Element Cycling Functions of Hydrothermarchaeota in Hydrothermal Sediment.</title>
        <authorList>
            <person name="Zhou Z."/>
            <person name="Liu Y."/>
            <person name="Xu W."/>
            <person name="Pan J."/>
            <person name="Luo Z.H."/>
            <person name="Li M."/>
        </authorList>
    </citation>
    <scope>NUCLEOTIDE SEQUENCE [LARGE SCALE GENOMIC DNA]</scope>
    <source>
        <strain evidence="1">HyVt-102</strain>
    </source>
</reference>
<comment type="caution">
    <text evidence="1">The sequence shown here is derived from an EMBL/GenBank/DDBJ whole genome shotgun (WGS) entry which is preliminary data.</text>
</comment>
<dbReference type="AlphaFoldDB" id="A0A7C0ZCX1"/>
<name>A0A7C0ZCX1_UNCW3</name>
<feature type="non-terminal residue" evidence="1">
    <location>
        <position position="137"/>
    </location>
</feature>
<accession>A0A7C0ZCX1</accession>
<proteinExistence type="predicted"/>
<organism evidence="1">
    <name type="scientific">candidate division WOR-3 bacterium</name>
    <dbReference type="NCBI Taxonomy" id="2052148"/>
    <lineage>
        <taxon>Bacteria</taxon>
        <taxon>Bacteria division WOR-3</taxon>
    </lineage>
</organism>
<sequence length="137" mass="15371">MKGKILIVSLIVLLGFAFGCDFVRDAQTQIHTPEVFILATNPGGFIVLYDSTYQDTAGNWITIPVYYVDVIIDSVTFVSWNGVDAVINGFKVKFYIPDEDTGKLVYTRHIYGLLRYIFSSGESDTIKNTIYNIPIVT</sequence>
<gene>
    <name evidence="1" type="ORF">ENF18_02765</name>
</gene>
<dbReference type="PROSITE" id="PS51257">
    <property type="entry name" value="PROKAR_LIPOPROTEIN"/>
    <property type="match status" value="1"/>
</dbReference>
<dbReference type="EMBL" id="DQWE01000128">
    <property type="protein sequence ID" value="HDI82699.1"/>
    <property type="molecule type" value="Genomic_DNA"/>
</dbReference>
<evidence type="ECO:0000313" key="1">
    <source>
        <dbReference type="EMBL" id="HDI82699.1"/>
    </source>
</evidence>
<dbReference type="Proteomes" id="UP000885847">
    <property type="component" value="Unassembled WGS sequence"/>
</dbReference>
<protein>
    <submittedName>
        <fullName evidence="1">Uncharacterized protein</fullName>
    </submittedName>
</protein>